<feature type="transmembrane region" description="Helical" evidence="12">
    <location>
        <begin position="285"/>
        <end position="304"/>
    </location>
</feature>
<keyword evidence="14" id="KW-1185">Reference proteome</keyword>
<evidence type="ECO:0000256" key="5">
    <source>
        <dbReference type="ARBA" id="ARBA00022989"/>
    </source>
</evidence>
<keyword evidence="5 12" id="KW-1133">Transmembrane helix</keyword>
<evidence type="ECO:0000256" key="3">
    <source>
        <dbReference type="ARBA" id="ARBA00022692"/>
    </source>
</evidence>
<organism evidence="13 14">
    <name type="scientific">Marinoscillum luteum</name>
    <dbReference type="NCBI Taxonomy" id="861051"/>
    <lineage>
        <taxon>Bacteria</taxon>
        <taxon>Pseudomonadati</taxon>
        <taxon>Bacteroidota</taxon>
        <taxon>Cytophagia</taxon>
        <taxon>Cytophagales</taxon>
        <taxon>Reichenbachiellaceae</taxon>
        <taxon>Marinoscillum</taxon>
    </lineage>
</organism>
<dbReference type="InterPro" id="IPR050450">
    <property type="entry name" value="COX15/CtaA_HemeA_synthase"/>
</dbReference>
<keyword evidence="10" id="KW-1015">Disulfide bond</keyword>
<comment type="subcellular location">
    <subcellularLocation>
        <location evidence="1">Membrane</location>
        <topology evidence="1">Multi-pass membrane protein</topology>
    </subcellularLocation>
</comment>
<dbReference type="Pfam" id="PF02628">
    <property type="entry name" value="COX15-CtaA"/>
    <property type="match status" value="2"/>
</dbReference>
<feature type="transmembrane region" description="Helical" evidence="12">
    <location>
        <begin position="205"/>
        <end position="225"/>
    </location>
</feature>
<proteinExistence type="predicted"/>
<feature type="transmembrane region" description="Helical" evidence="12">
    <location>
        <begin position="310"/>
        <end position="330"/>
    </location>
</feature>
<evidence type="ECO:0000256" key="12">
    <source>
        <dbReference type="SAM" id="Phobius"/>
    </source>
</evidence>
<dbReference type="InterPro" id="IPR003780">
    <property type="entry name" value="COX15/CtaA_fam"/>
</dbReference>
<keyword evidence="6" id="KW-0560">Oxidoreductase</keyword>
<keyword evidence="7" id="KW-0408">Iron</keyword>
<keyword evidence="3 12" id="KW-0812">Transmembrane</keyword>
<evidence type="ECO:0000256" key="2">
    <source>
        <dbReference type="ARBA" id="ARBA00022475"/>
    </source>
</evidence>
<accession>A0ABW7N4C4</accession>
<dbReference type="RefSeq" id="WP_395416125.1">
    <property type="nucleotide sequence ID" value="NZ_JBIPKE010000011.1"/>
</dbReference>
<dbReference type="PANTHER" id="PTHR35457:SF1">
    <property type="entry name" value="HEME A SYNTHASE"/>
    <property type="match status" value="1"/>
</dbReference>
<evidence type="ECO:0000256" key="10">
    <source>
        <dbReference type="ARBA" id="ARBA00023157"/>
    </source>
</evidence>
<evidence type="ECO:0000256" key="1">
    <source>
        <dbReference type="ARBA" id="ARBA00004141"/>
    </source>
</evidence>
<sequence length="337" mass="37793">MKQNNRSLKVNLYTIIAVYFLILVGGIVRSMGAGMGCPDWPKCFGSYVPPASASELPANYEDIFVSSRVEKNERLAATLLWFGWEDLAQRVTNDPSIGVATYFDTQKAWVEYINRLVGVIIGFLVIMNMIFTLKYISTIKWVAILGVLSFVLVVFQGWIGSLVVSTNLLPGFISFHMILALLLVALLLTQRYLMSSRDEHRVTGGGWLLVLLVLFTIQIIFGVQVREEIDVIKHGTDIDRSGWLDQLGLLFYVHRSYSLLLTAIVGYVVYLNWKHGTVSAFLKSLVVIICIEIGLGVIMAYFSFPAFAQPLHLLLGTMAFGVIFYLFLYANSYAQKS</sequence>
<evidence type="ECO:0000256" key="11">
    <source>
        <dbReference type="ARBA" id="ARBA00023444"/>
    </source>
</evidence>
<dbReference type="Proteomes" id="UP001610063">
    <property type="component" value="Unassembled WGS sequence"/>
</dbReference>
<comment type="caution">
    <text evidence="13">The sequence shown here is derived from an EMBL/GenBank/DDBJ whole genome shotgun (WGS) entry which is preliminary data.</text>
</comment>
<feature type="transmembrane region" description="Helical" evidence="12">
    <location>
        <begin position="112"/>
        <end position="131"/>
    </location>
</feature>
<feature type="transmembrane region" description="Helical" evidence="12">
    <location>
        <begin position="12"/>
        <end position="32"/>
    </location>
</feature>
<gene>
    <name evidence="13" type="ORF">ACHKAR_03100</name>
</gene>
<evidence type="ECO:0000256" key="6">
    <source>
        <dbReference type="ARBA" id="ARBA00023002"/>
    </source>
</evidence>
<feature type="transmembrane region" description="Helical" evidence="12">
    <location>
        <begin position="249"/>
        <end position="273"/>
    </location>
</feature>
<feature type="transmembrane region" description="Helical" evidence="12">
    <location>
        <begin position="171"/>
        <end position="193"/>
    </location>
</feature>
<evidence type="ECO:0000256" key="4">
    <source>
        <dbReference type="ARBA" id="ARBA00022723"/>
    </source>
</evidence>
<evidence type="ECO:0000256" key="8">
    <source>
        <dbReference type="ARBA" id="ARBA00023133"/>
    </source>
</evidence>
<name>A0ABW7N4C4_9BACT</name>
<keyword evidence="2" id="KW-1003">Cell membrane</keyword>
<protein>
    <submittedName>
        <fullName evidence="13">Heme A synthase</fullName>
    </submittedName>
</protein>
<feature type="transmembrane region" description="Helical" evidence="12">
    <location>
        <begin position="138"/>
        <end position="159"/>
    </location>
</feature>
<evidence type="ECO:0000313" key="13">
    <source>
        <dbReference type="EMBL" id="MFH6982406.1"/>
    </source>
</evidence>
<reference evidence="13 14" key="1">
    <citation type="journal article" date="2013" name="Int. J. Syst. Evol. Microbiol.">
        <title>Marinoscillum luteum sp. nov., isolated from marine sediment.</title>
        <authorList>
            <person name="Cha I.T."/>
            <person name="Park S.J."/>
            <person name="Kim S.J."/>
            <person name="Kim J.G."/>
            <person name="Jung M.Y."/>
            <person name="Shin K.S."/>
            <person name="Kwon K.K."/>
            <person name="Yang S.H."/>
            <person name="Seo Y.S."/>
            <person name="Rhee S.K."/>
        </authorList>
    </citation>
    <scope>NUCLEOTIDE SEQUENCE [LARGE SCALE GENOMIC DNA]</scope>
    <source>
        <strain evidence="13 14">KCTC 23939</strain>
    </source>
</reference>
<dbReference type="EMBL" id="JBIPKE010000011">
    <property type="protein sequence ID" value="MFH6982406.1"/>
    <property type="molecule type" value="Genomic_DNA"/>
</dbReference>
<dbReference type="PANTHER" id="PTHR35457">
    <property type="entry name" value="HEME A SYNTHASE"/>
    <property type="match status" value="1"/>
</dbReference>
<evidence type="ECO:0000256" key="9">
    <source>
        <dbReference type="ARBA" id="ARBA00023136"/>
    </source>
</evidence>
<keyword evidence="8" id="KW-0350">Heme biosynthesis</keyword>
<comment type="pathway">
    <text evidence="11">Porphyrin-containing compound metabolism.</text>
</comment>
<evidence type="ECO:0000313" key="14">
    <source>
        <dbReference type="Proteomes" id="UP001610063"/>
    </source>
</evidence>
<keyword evidence="4" id="KW-0479">Metal-binding</keyword>
<keyword evidence="9 12" id="KW-0472">Membrane</keyword>
<evidence type="ECO:0000256" key="7">
    <source>
        <dbReference type="ARBA" id="ARBA00023004"/>
    </source>
</evidence>